<sequence length="232" mass="27898">MIFKVEPDFRKNVSQPLLYTTIMEWEKLVYLLTIIFIGYLPYKSIQRLRKYGLRSVSTRVSLLMTAWFIILSVLLLLQTPHMKINNQFTLIMLFSTTVLTWFSSPWVFRRLGHYPTKLLGKHPKWFLLRLEYKTIVLKFFEVLFQQAKFAYLLFEVLTPMSNVSRIWWFTVIVSFLHLNNIIFVPTGWFFFLMSIPMGLLFSWLLLEGNIAITTTIHLWFYLALIAWYWFHL</sequence>
<accession>A0A1F6ARR1</accession>
<evidence type="ECO:0000313" key="3">
    <source>
        <dbReference type="Proteomes" id="UP000176609"/>
    </source>
</evidence>
<reference evidence="2 3" key="1">
    <citation type="journal article" date="2016" name="Nat. Commun.">
        <title>Thousands of microbial genomes shed light on interconnected biogeochemical processes in an aquifer system.</title>
        <authorList>
            <person name="Anantharaman K."/>
            <person name="Brown C.T."/>
            <person name="Hug L.A."/>
            <person name="Sharon I."/>
            <person name="Castelle C.J."/>
            <person name="Probst A.J."/>
            <person name="Thomas B.C."/>
            <person name="Singh A."/>
            <person name="Wilkins M.J."/>
            <person name="Karaoz U."/>
            <person name="Brodie E.L."/>
            <person name="Williams K.H."/>
            <person name="Hubbard S.S."/>
            <person name="Banfield J.F."/>
        </authorList>
    </citation>
    <scope>NUCLEOTIDE SEQUENCE [LARGE SCALE GENOMIC DNA]</scope>
</reference>
<keyword evidence="1" id="KW-1133">Transmembrane helix</keyword>
<feature type="transmembrane region" description="Helical" evidence="1">
    <location>
        <begin position="28"/>
        <end position="45"/>
    </location>
</feature>
<evidence type="ECO:0000313" key="2">
    <source>
        <dbReference type="EMBL" id="OGG27365.1"/>
    </source>
</evidence>
<dbReference type="Proteomes" id="UP000176609">
    <property type="component" value="Unassembled WGS sequence"/>
</dbReference>
<dbReference type="EMBL" id="MFJR01000003">
    <property type="protein sequence ID" value="OGG27365.1"/>
    <property type="molecule type" value="Genomic_DNA"/>
</dbReference>
<evidence type="ECO:0000256" key="1">
    <source>
        <dbReference type="SAM" id="Phobius"/>
    </source>
</evidence>
<organism evidence="2 3">
    <name type="scientific">Candidatus Gottesmanbacteria bacterium RIFCSPLOWO2_01_FULL_39_12b</name>
    <dbReference type="NCBI Taxonomy" id="1798388"/>
    <lineage>
        <taxon>Bacteria</taxon>
        <taxon>Candidatus Gottesmaniibacteriota</taxon>
    </lineage>
</organism>
<feature type="transmembrane region" description="Helical" evidence="1">
    <location>
        <begin position="57"/>
        <end position="77"/>
    </location>
</feature>
<keyword evidence="1" id="KW-0472">Membrane</keyword>
<gene>
    <name evidence="2" type="ORF">A2960_00165</name>
</gene>
<proteinExistence type="predicted"/>
<feature type="transmembrane region" description="Helical" evidence="1">
    <location>
        <begin position="89"/>
        <end position="108"/>
    </location>
</feature>
<feature type="transmembrane region" description="Helical" evidence="1">
    <location>
        <begin position="203"/>
        <end position="230"/>
    </location>
</feature>
<protein>
    <recommendedName>
        <fullName evidence="4">CAAX prenyl protease-related protein</fullName>
    </recommendedName>
</protein>
<name>A0A1F6ARR1_9BACT</name>
<dbReference type="AlphaFoldDB" id="A0A1F6ARR1"/>
<evidence type="ECO:0008006" key="4">
    <source>
        <dbReference type="Google" id="ProtNLM"/>
    </source>
</evidence>
<keyword evidence="1" id="KW-0812">Transmembrane</keyword>
<comment type="caution">
    <text evidence="2">The sequence shown here is derived from an EMBL/GenBank/DDBJ whole genome shotgun (WGS) entry which is preliminary data.</text>
</comment>